<evidence type="ECO:0000313" key="1">
    <source>
        <dbReference type="EMBL" id="CDF29107.1"/>
    </source>
</evidence>
<evidence type="ECO:0000313" key="2">
    <source>
        <dbReference type="Proteomes" id="UP000018189"/>
    </source>
</evidence>
<sequence length="159" mass="17121">MKLNSKIMVALLLCVVAAITVGMVAAEDLTLPDGATFTVPDGFTVQEDDDGNTVLVKDNVAIIVLASDAKSPDDAKKTLESKGYTFKNQRDLSNFKNINVVEQSYDKDGMPVYGYICEVDGIQYIVSVANPPADWEITDGNNPANVLISSIDTSNVQTE</sequence>
<organism evidence="1 2">
    <name type="scientific">Methanobrevibacter smithii CAG:186</name>
    <dbReference type="NCBI Taxonomy" id="1263088"/>
    <lineage>
        <taxon>Archaea</taxon>
        <taxon>Methanobacteriati</taxon>
        <taxon>Methanobacteriota</taxon>
        <taxon>Methanomada group</taxon>
        <taxon>Methanobacteria</taxon>
        <taxon>Methanobacteriales</taxon>
        <taxon>Methanobacteriaceae</taxon>
        <taxon>Methanobrevibacter</taxon>
    </lineage>
</organism>
<name>R7PX40_METSM</name>
<gene>
    <name evidence="1" type="ORF">BN522_00981</name>
</gene>
<dbReference type="Proteomes" id="UP000018189">
    <property type="component" value="Unassembled WGS sequence"/>
</dbReference>
<comment type="caution">
    <text evidence="1">The sequence shown here is derived from an EMBL/GenBank/DDBJ whole genome shotgun (WGS) entry which is preliminary data.</text>
</comment>
<dbReference type="AlphaFoldDB" id="R7PX40"/>
<protein>
    <submittedName>
        <fullName evidence="1">Uncharacterized protein</fullName>
    </submittedName>
</protein>
<reference evidence="1" key="1">
    <citation type="submission" date="2012-11" db="EMBL/GenBank/DDBJ databases">
        <title>Dependencies among metagenomic species, viruses, plasmids and units of genetic variation.</title>
        <authorList>
            <person name="Nielsen H.B."/>
            <person name="Almeida M."/>
            <person name="Juncker A.S."/>
            <person name="Rasmussen S."/>
            <person name="Li J."/>
            <person name="Sunagawa S."/>
            <person name="Plichta D."/>
            <person name="Gautier L."/>
            <person name="Le Chatelier E."/>
            <person name="Peletier E."/>
            <person name="Bonde I."/>
            <person name="Nielsen T."/>
            <person name="Manichanh C."/>
            <person name="Arumugam M."/>
            <person name="Batto J."/>
            <person name="Santos M.B.Q.D."/>
            <person name="Blom N."/>
            <person name="Borruel N."/>
            <person name="Burgdorf K.S."/>
            <person name="Boumezbeur F."/>
            <person name="Casellas F."/>
            <person name="Dore J."/>
            <person name="Guarner F."/>
            <person name="Hansen T."/>
            <person name="Hildebrand F."/>
            <person name="Kaas R.S."/>
            <person name="Kennedy S."/>
            <person name="Kristiansen K."/>
            <person name="Kultima J.R."/>
            <person name="Leonard P."/>
            <person name="Levenez F."/>
            <person name="Lund O."/>
            <person name="Moumen B."/>
            <person name="Le Paslier D."/>
            <person name="Pons N."/>
            <person name="Pedersen O."/>
            <person name="Prifti E."/>
            <person name="Qin J."/>
            <person name="Raes J."/>
            <person name="Tap J."/>
            <person name="Tims S."/>
            <person name="Ussery D.W."/>
            <person name="Yamada T."/>
            <person name="MetaHit consortium"/>
            <person name="Renault P."/>
            <person name="Sicheritz-Ponten T."/>
            <person name="Bork P."/>
            <person name="Wang J."/>
            <person name="Brunak S."/>
            <person name="Ehrlich S.D."/>
        </authorList>
    </citation>
    <scope>NUCLEOTIDE SEQUENCE [LARGE SCALE GENOMIC DNA]</scope>
</reference>
<accession>R7PX40</accession>
<dbReference type="EMBL" id="CBKP010000031">
    <property type="protein sequence ID" value="CDF29107.1"/>
    <property type="molecule type" value="Genomic_DNA"/>
</dbReference>
<proteinExistence type="predicted"/>